<protein>
    <submittedName>
        <fullName evidence="2">Uncharacterized protein</fullName>
    </submittedName>
</protein>
<dbReference type="RefSeq" id="XP_067756816.1">
    <property type="nucleotide sequence ID" value="XM_067901550.1"/>
</dbReference>
<feature type="region of interest" description="Disordered" evidence="1">
    <location>
        <begin position="172"/>
        <end position="230"/>
    </location>
</feature>
<organism evidence="2 3">
    <name type="scientific">Porcisia hertigi</name>
    <dbReference type="NCBI Taxonomy" id="2761500"/>
    <lineage>
        <taxon>Eukaryota</taxon>
        <taxon>Discoba</taxon>
        <taxon>Euglenozoa</taxon>
        <taxon>Kinetoplastea</taxon>
        <taxon>Metakinetoplastina</taxon>
        <taxon>Trypanosomatida</taxon>
        <taxon>Trypanosomatidae</taxon>
        <taxon>Leishmaniinae</taxon>
        <taxon>Porcisia</taxon>
    </lineage>
</organism>
<feature type="compositionally biased region" description="Basic and acidic residues" evidence="1">
    <location>
        <begin position="172"/>
        <end position="186"/>
    </location>
</feature>
<keyword evidence="3" id="KW-1185">Reference proteome</keyword>
<dbReference type="AlphaFoldDB" id="A0A836I5U1"/>
<dbReference type="Proteomes" id="UP000674318">
    <property type="component" value="Chromosome 24"/>
</dbReference>
<gene>
    <name evidence="2" type="ORF">JKF63_05593</name>
</gene>
<sequence length="770" mass="84048">MREARAERRSMSSDDDDAVERPIRRSRDMLAPILSPIPEKPAYDSHPEEERDNKNDCMRSLDAVPEWRREETQDSPRRPAVLMSGAGTTSFSEHRAADSSLTLPQAASPPVIAVSAQSQARAGANTASEDQRDLEKLISNEGLISSLPRSLAQDGKQRPLFGDVVYRSAVDKGDDKDYSKATERAPRPAHKSSKLVHQPPDVTETCRREKEDSDGHGVFSAATERRQSQESSCACCVRCQYRPPEELIRYLQEISSRRFVPHPHCPGCGAQLVLSVKATSSDDDDSVRDDPQKPPRYTEHVHVSKKHRCESQSGSAEPTTRIDRCTVDAASSFVGDLNHESQPPRGVPPESSRPKTNTAKWTPSPGLCHSEAPVPQYVVVDHSSAEPKPTNIMMVFLARSPYLTPESLPCSLESATRAPDTSSSRRRNRGVSSSLISPDNSIAVPWAVNGCMALTRQAGVGLSGCFCCAMPLVLFRERQQILLHKVRSRYICCAGAFPCCVPPASLRPELYYTMEPRYFHSSAVNAAASRYGGDVEDANAEVSRERYRDDLYGGSSDGGQSRLPEARLDGGERCSFAAFRSVKGISSPASLVNPRTGLPLMGCYSNCTVDQSGQSPTSASLICEECRDCGDSCCLYCAHPTAYSLACPLCCMCFEVTFCMPCALWANRLLIRQHYHLTPDTAIDSGALWCYTSCLRHCTCTQVYTAATASAPTPNSISCEVQLATTLAACLAAVFCLCPCAPCSLAQQRDQILRLGYPLLVGAPSGMEMM</sequence>
<dbReference type="OrthoDB" id="265897at2759"/>
<proteinExistence type="predicted"/>
<feature type="compositionally biased region" description="Basic and acidic residues" evidence="1">
    <location>
        <begin position="204"/>
        <end position="215"/>
    </location>
</feature>
<feature type="compositionally biased region" description="Polar residues" evidence="1">
    <location>
        <begin position="115"/>
        <end position="128"/>
    </location>
</feature>
<name>A0A836I5U1_9TRYP</name>
<feature type="compositionally biased region" description="Basic and acidic residues" evidence="1">
    <location>
        <begin position="19"/>
        <end position="28"/>
    </location>
</feature>
<feature type="region of interest" description="Disordered" evidence="1">
    <location>
        <begin position="413"/>
        <end position="434"/>
    </location>
</feature>
<evidence type="ECO:0000313" key="3">
    <source>
        <dbReference type="Proteomes" id="UP000674318"/>
    </source>
</evidence>
<evidence type="ECO:0000313" key="2">
    <source>
        <dbReference type="EMBL" id="KAG5503454.1"/>
    </source>
</evidence>
<accession>A0A836I5U1</accession>
<dbReference type="GeneID" id="94291627"/>
<feature type="compositionally biased region" description="Basic and acidic residues" evidence="1">
    <location>
        <begin position="1"/>
        <end position="12"/>
    </location>
</feature>
<reference evidence="2 3" key="1">
    <citation type="submission" date="2021-02" db="EMBL/GenBank/DDBJ databases">
        <title>Porcisia hertigi Genome sequencing and assembly.</title>
        <authorList>
            <person name="Almutairi H."/>
            <person name="Gatherer D."/>
        </authorList>
    </citation>
    <scope>NUCLEOTIDE SEQUENCE [LARGE SCALE GENOMIC DNA]</scope>
    <source>
        <strain evidence="2 3">C119</strain>
    </source>
</reference>
<feature type="region of interest" description="Disordered" evidence="1">
    <location>
        <begin position="279"/>
        <end position="367"/>
    </location>
</feature>
<feature type="region of interest" description="Disordered" evidence="1">
    <location>
        <begin position="1"/>
        <end position="134"/>
    </location>
</feature>
<evidence type="ECO:0000256" key="1">
    <source>
        <dbReference type="SAM" id="MobiDB-lite"/>
    </source>
</evidence>
<dbReference type="EMBL" id="JAFJZO010000024">
    <property type="protein sequence ID" value="KAG5503454.1"/>
    <property type="molecule type" value="Genomic_DNA"/>
</dbReference>
<feature type="compositionally biased region" description="Basic and acidic residues" evidence="1">
    <location>
        <begin position="41"/>
        <end position="77"/>
    </location>
</feature>
<feature type="compositionally biased region" description="Basic and acidic residues" evidence="1">
    <location>
        <begin position="288"/>
        <end position="302"/>
    </location>
</feature>
<dbReference type="KEGG" id="phet:94291627"/>
<comment type="caution">
    <text evidence="2">The sequence shown here is derived from an EMBL/GenBank/DDBJ whole genome shotgun (WGS) entry which is preliminary data.</text>
</comment>